<protein>
    <submittedName>
        <fullName evidence="2">Alpha-related fimbriae major subunit</fullName>
    </submittedName>
</protein>
<proteinExistence type="predicted"/>
<evidence type="ECO:0000313" key="1">
    <source>
        <dbReference type="EMBL" id="CEK29096.1"/>
    </source>
</evidence>
<accession>A0A085U6K1</accession>
<organism evidence="2 3">
    <name type="scientific">Yersinia ruckeri</name>
    <dbReference type="NCBI Taxonomy" id="29486"/>
    <lineage>
        <taxon>Bacteria</taxon>
        <taxon>Pseudomonadati</taxon>
        <taxon>Pseudomonadota</taxon>
        <taxon>Gammaproteobacteria</taxon>
        <taxon>Enterobacterales</taxon>
        <taxon>Yersiniaceae</taxon>
        <taxon>Yersinia</taxon>
    </lineage>
</organism>
<dbReference type="GeneID" id="66880978"/>
<name>A0A085U6K1_YERRU</name>
<dbReference type="OrthoDB" id="6481047at2"/>
<dbReference type="KEGG" id="yrb:UGYR_09065"/>
<dbReference type="PATRIC" id="fig|29486.44.peg.1984"/>
<gene>
    <name evidence="1" type="ORF">CSF007_16940</name>
    <name evidence="2" type="ORF">NCTC10476_02332</name>
</gene>
<dbReference type="EMBL" id="UHJG01000001">
    <property type="protein sequence ID" value="SUQ01004.1"/>
    <property type="molecule type" value="Genomic_DNA"/>
</dbReference>
<dbReference type="Proteomes" id="UP000255169">
    <property type="component" value="Unassembled WGS sequence"/>
</dbReference>
<evidence type="ECO:0000313" key="2">
    <source>
        <dbReference type="EMBL" id="SUQ01004.1"/>
    </source>
</evidence>
<keyword evidence="3" id="KW-1185">Reference proteome</keyword>
<reference evidence="2 3" key="2">
    <citation type="submission" date="2018-06" db="EMBL/GenBank/DDBJ databases">
        <authorList>
            <consortium name="Pathogen Informatics"/>
            <person name="Doyle S."/>
        </authorList>
    </citation>
    <scope>NUCLEOTIDE SEQUENCE [LARGE SCALE GENOMIC DNA]</scope>
    <source>
        <strain evidence="2 3">NCTC10476</strain>
    </source>
</reference>
<dbReference type="eggNOG" id="ENOG5033MTJ">
    <property type="taxonomic scope" value="Bacteria"/>
</dbReference>
<sequence length="357" mass="40117">MKNKMNYLSASLFCALGISGLFTGRADAKLEGISIPMLNRYSDCKMALTDDDQFVQVTFNFVLGNPFRDKRDTEEDVVFSVSNGVVLSLYFYDAGENKDMTITDRDILNLRINNQQPKLLENDSGIHFTINRDSEINASYHVSFEIRTSALKKLAIGASAGRRLITDDEKYFFVDIKGISFGPQGNSCESYIPMNRSAPVPLKVDPKFRLDSAVWRLKTVDLDELIAAKKAGFQAEIMAPLQNQLCLNYRPLGLGLDQDLPRYAISATGNNTKPPNDYFRLTGSDPKHLIHYSVRLNRPNGESFILPGKAQEINLTKNIAHSSEKICWWPNILLYPTESTDQDLYSDTLSFTLTPLS</sequence>
<reference evidence="1" key="1">
    <citation type="journal article" date="2015" name="Genome Announc.">
        <title>Complete Genome Sequence of Yersinia ruckeri Strain CSF007-82, Etiologic Agent of Red Mouth Disease in Salmonid Fish.</title>
        <authorList>
            <person name="Nelson M.C."/>
            <person name="LaPatra S.E."/>
            <person name="Welch T.J."/>
            <person name="Graf J."/>
        </authorList>
    </citation>
    <scope>NUCLEOTIDE SEQUENCE</scope>
    <source>
        <strain evidence="1">CSF007-82</strain>
    </source>
</reference>
<dbReference type="RefSeq" id="WP_038243198.1">
    <property type="nucleotide sequence ID" value="NZ_CABIHT010000021.1"/>
</dbReference>
<dbReference type="EMBL" id="LN681231">
    <property type="protein sequence ID" value="CEK29096.1"/>
    <property type="molecule type" value="Genomic_DNA"/>
</dbReference>
<evidence type="ECO:0000313" key="3">
    <source>
        <dbReference type="Proteomes" id="UP000255169"/>
    </source>
</evidence>
<dbReference type="AlphaFoldDB" id="A0A085U6K1"/>
<dbReference type="STRING" id="29486.UGYR_09065"/>